<proteinExistence type="predicted"/>
<organism evidence="1 2">
    <name type="scientific">Polarella glacialis</name>
    <name type="common">Dinoflagellate</name>
    <dbReference type="NCBI Taxonomy" id="89957"/>
    <lineage>
        <taxon>Eukaryota</taxon>
        <taxon>Sar</taxon>
        <taxon>Alveolata</taxon>
        <taxon>Dinophyceae</taxon>
        <taxon>Suessiales</taxon>
        <taxon>Suessiaceae</taxon>
        <taxon>Polarella</taxon>
    </lineage>
</organism>
<feature type="non-terminal residue" evidence="1">
    <location>
        <position position="1"/>
    </location>
</feature>
<protein>
    <submittedName>
        <fullName evidence="1">Uncharacterized protein</fullName>
    </submittedName>
</protein>
<reference evidence="1" key="1">
    <citation type="submission" date="2021-02" db="EMBL/GenBank/DDBJ databases">
        <authorList>
            <person name="Dougan E. K."/>
            <person name="Rhodes N."/>
            <person name="Thang M."/>
            <person name="Chan C."/>
        </authorList>
    </citation>
    <scope>NUCLEOTIDE SEQUENCE</scope>
</reference>
<comment type="caution">
    <text evidence="1">The sequence shown here is derived from an EMBL/GenBank/DDBJ whole genome shotgun (WGS) entry which is preliminary data.</text>
</comment>
<name>A0A813L0J3_POLGL</name>
<evidence type="ECO:0000313" key="1">
    <source>
        <dbReference type="EMBL" id="CAE8716561.1"/>
    </source>
</evidence>
<dbReference type="EMBL" id="CAJNNW010032987">
    <property type="protein sequence ID" value="CAE8716561.1"/>
    <property type="molecule type" value="Genomic_DNA"/>
</dbReference>
<dbReference type="Proteomes" id="UP000626109">
    <property type="component" value="Unassembled WGS sequence"/>
</dbReference>
<sequence length="123" mass="13294">SSKAIRYFNRNIPMLAALRRPVAVLSCRSISSTSSARGGPSFGGRLKTGRKVCRSEGMSEAVLPSFEDTLSTAPQNFLPVTISLRKGSLLDRQNTPKLINEQKTCVYPLPIVIPAGFGRAADE</sequence>
<dbReference type="AlphaFoldDB" id="A0A813L0J3"/>
<gene>
    <name evidence="1" type="ORF">PGLA2088_LOCUS39102</name>
</gene>
<evidence type="ECO:0000313" key="2">
    <source>
        <dbReference type="Proteomes" id="UP000626109"/>
    </source>
</evidence>
<accession>A0A813L0J3</accession>